<evidence type="ECO:0000256" key="1">
    <source>
        <dbReference type="SAM" id="SignalP"/>
    </source>
</evidence>
<proteinExistence type="predicted"/>
<keyword evidence="3" id="KW-1185">Reference proteome</keyword>
<reference evidence="2 3" key="1">
    <citation type="submission" date="2024-05" db="EMBL/GenBank/DDBJ databases">
        <authorList>
            <person name="Wallberg A."/>
        </authorList>
    </citation>
    <scope>NUCLEOTIDE SEQUENCE [LARGE SCALE GENOMIC DNA]</scope>
</reference>
<evidence type="ECO:0000313" key="3">
    <source>
        <dbReference type="Proteomes" id="UP001497623"/>
    </source>
</evidence>
<protein>
    <recommendedName>
        <fullName evidence="4">Sodefrin-like factor</fullName>
    </recommendedName>
</protein>
<accession>A0AAV2RY77</accession>
<comment type="caution">
    <text evidence="2">The sequence shown here is derived from an EMBL/GenBank/DDBJ whole genome shotgun (WGS) entry which is preliminary data.</text>
</comment>
<feature type="non-terminal residue" evidence="2">
    <location>
        <position position="1"/>
    </location>
</feature>
<evidence type="ECO:0000313" key="2">
    <source>
        <dbReference type="EMBL" id="CAL4146025.1"/>
    </source>
</evidence>
<dbReference type="AlphaFoldDB" id="A0AAV2RY77"/>
<organism evidence="2 3">
    <name type="scientific">Meganyctiphanes norvegica</name>
    <name type="common">Northern krill</name>
    <name type="synonym">Thysanopoda norvegica</name>
    <dbReference type="NCBI Taxonomy" id="48144"/>
    <lineage>
        <taxon>Eukaryota</taxon>
        <taxon>Metazoa</taxon>
        <taxon>Ecdysozoa</taxon>
        <taxon>Arthropoda</taxon>
        <taxon>Crustacea</taxon>
        <taxon>Multicrustacea</taxon>
        <taxon>Malacostraca</taxon>
        <taxon>Eumalacostraca</taxon>
        <taxon>Eucarida</taxon>
        <taxon>Euphausiacea</taxon>
        <taxon>Euphausiidae</taxon>
        <taxon>Meganyctiphanes</taxon>
    </lineage>
</organism>
<feature type="signal peptide" evidence="1">
    <location>
        <begin position="1"/>
        <end position="30"/>
    </location>
</feature>
<sequence length="230" mass="25773">SYIAIRRLFAIMDQKLNLLMILISCIGAEAKTCYYCYTKEGYNSPYDPDCGNPNYNGTNTITYSTAVGCAMQIYDDGNVFRGTESQRYADEHDACQYWDHMGTEPANMRCWCPDDLCNSYLCEECFTTPPTTDTPTTTTYIPNSTQEPPNKGLSCYDCFDCPTVDESTKVAYDEKFLTCVTIMTSHEKIIRIGSYDAHPDGHCYLVGSVSYCHCTSSFCNGINVAIKSTE</sequence>
<gene>
    <name evidence="2" type="ORF">MNOR_LOCUS29808</name>
</gene>
<evidence type="ECO:0008006" key="4">
    <source>
        <dbReference type="Google" id="ProtNLM"/>
    </source>
</evidence>
<dbReference type="EMBL" id="CAXKWB010035175">
    <property type="protein sequence ID" value="CAL4146025.1"/>
    <property type="molecule type" value="Genomic_DNA"/>
</dbReference>
<keyword evidence="1" id="KW-0732">Signal</keyword>
<dbReference type="Proteomes" id="UP001497623">
    <property type="component" value="Unassembled WGS sequence"/>
</dbReference>
<feature type="chain" id="PRO_5043651728" description="Sodefrin-like factor" evidence="1">
    <location>
        <begin position="31"/>
        <end position="230"/>
    </location>
</feature>
<name>A0AAV2RY77_MEGNR</name>